<organism evidence="9 10">
    <name type="scientific">Tepidicaulis marinus</name>
    <dbReference type="NCBI Taxonomy" id="1333998"/>
    <lineage>
        <taxon>Bacteria</taxon>
        <taxon>Pseudomonadati</taxon>
        <taxon>Pseudomonadota</taxon>
        <taxon>Alphaproteobacteria</taxon>
        <taxon>Hyphomicrobiales</taxon>
        <taxon>Parvibaculaceae</taxon>
        <taxon>Tepidicaulis</taxon>
    </lineage>
</organism>
<dbReference type="Pfam" id="PF00749">
    <property type="entry name" value="tRNA-synt_1c"/>
    <property type="match status" value="1"/>
</dbReference>
<dbReference type="GO" id="GO:0005524">
    <property type="term" value="F:ATP binding"/>
    <property type="evidence" value="ECO:0007669"/>
    <property type="project" value="UniProtKB-KW"/>
</dbReference>
<keyword evidence="7" id="KW-0648">Protein biosynthesis</keyword>
<dbReference type="InterPro" id="IPR000924">
    <property type="entry name" value="Glu/Gln-tRNA-synth"/>
</dbReference>
<keyword evidence="4" id="KW-0862">Zinc</keyword>
<evidence type="ECO:0000256" key="1">
    <source>
        <dbReference type="ARBA" id="ARBA00022598"/>
    </source>
</evidence>
<dbReference type="AlphaFoldDB" id="A0A081B8W0"/>
<evidence type="ECO:0000256" key="7">
    <source>
        <dbReference type="RuleBase" id="RU363037"/>
    </source>
</evidence>
<feature type="domain" description="Glutamyl/glutaminyl-tRNA synthetase class Ib catalytic" evidence="8">
    <location>
        <begin position="11"/>
        <end position="295"/>
    </location>
</feature>
<dbReference type="RefSeq" id="WP_045443669.1">
    <property type="nucleotide sequence ID" value="NZ_BBIO01000003.1"/>
</dbReference>
<dbReference type="PROSITE" id="PS00178">
    <property type="entry name" value="AA_TRNA_LIGASE_I"/>
    <property type="match status" value="1"/>
</dbReference>
<dbReference type="InterPro" id="IPR049940">
    <property type="entry name" value="GluQ/Sye"/>
</dbReference>
<evidence type="ECO:0000256" key="2">
    <source>
        <dbReference type="ARBA" id="ARBA00022723"/>
    </source>
</evidence>
<sequence length="305" mass="34275">MSDRPSPPVFRFAPSPNGYLHLGHAYSALVGAEAAREAGGRFLLRIEDIDTGRCRPEYEEAIFEDLAWLGLTWEEPVLRQSTRFEAYEAALKKLRALGTVYPCFATRKEIIGAIEESGIGLDRWPRDPDGAPLYPGLYKDLPPRELSRLMWEGVSYAWRLDIEKAKTLAEEKQGGPITFQEDGAGPRGETGRLAIEPELYGDTIIARKDVPTSYHIAVCVDDAAQGVTHISRGQDLFYMTHIHRLLQVLLDLPEPIYRHHPLIRDETGRRLSKTAKDMGIRELRSEGLSPQDIRAMVGLNEAERA</sequence>
<evidence type="ECO:0000256" key="6">
    <source>
        <dbReference type="ARBA" id="ARBA00023146"/>
    </source>
</evidence>
<dbReference type="NCBIfam" id="NF004315">
    <property type="entry name" value="PRK05710.1-4"/>
    <property type="match status" value="1"/>
</dbReference>
<keyword evidence="6 7" id="KW-0030">Aminoacyl-tRNA synthetase</keyword>
<name>A0A081B8W0_9HYPH</name>
<dbReference type="InterPro" id="IPR014729">
    <property type="entry name" value="Rossmann-like_a/b/a_fold"/>
</dbReference>
<evidence type="ECO:0000313" key="10">
    <source>
        <dbReference type="Proteomes" id="UP000028702"/>
    </source>
</evidence>
<evidence type="ECO:0000313" key="9">
    <source>
        <dbReference type="EMBL" id="GAK44478.1"/>
    </source>
</evidence>
<keyword evidence="3 7" id="KW-0547">Nucleotide-binding</keyword>
<keyword evidence="10" id="KW-1185">Reference proteome</keyword>
<comment type="similarity">
    <text evidence="7">Belongs to the class-I aminoacyl-tRNA synthetase family.</text>
</comment>
<dbReference type="PANTHER" id="PTHR43311">
    <property type="entry name" value="GLUTAMATE--TRNA LIGASE"/>
    <property type="match status" value="1"/>
</dbReference>
<evidence type="ECO:0000256" key="5">
    <source>
        <dbReference type="ARBA" id="ARBA00022840"/>
    </source>
</evidence>
<dbReference type="GO" id="GO:0005829">
    <property type="term" value="C:cytosol"/>
    <property type="evidence" value="ECO:0007669"/>
    <property type="project" value="TreeGrafter"/>
</dbReference>
<gene>
    <name evidence="9" type="ORF">M2A_0977</name>
</gene>
<evidence type="ECO:0000259" key="8">
    <source>
        <dbReference type="Pfam" id="PF00749"/>
    </source>
</evidence>
<evidence type="ECO:0000256" key="4">
    <source>
        <dbReference type="ARBA" id="ARBA00022833"/>
    </source>
</evidence>
<proteinExistence type="inferred from homology"/>
<dbReference type="GO" id="GO:0006424">
    <property type="term" value="P:glutamyl-tRNA aminoacylation"/>
    <property type="evidence" value="ECO:0007669"/>
    <property type="project" value="TreeGrafter"/>
</dbReference>
<keyword evidence="1 7" id="KW-0436">Ligase</keyword>
<dbReference type="Gene3D" id="3.40.50.620">
    <property type="entry name" value="HUPs"/>
    <property type="match status" value="1"/>
</dbReference>
<reference evidence="9 10" key="1">
    <citation type="submission" date="2014-07" db="EMBL/GenBank/DDBJ databases">
        <title>Tepidicaulis marinum gen. nov., sp. nov., a novel marine bacterium denitrifying nitrate to nitrous oxide strictly under microaerobic conditions.</title>
        <authorList>
            <person name="Takeuchi M."/>
            <person name="Yamagishi T."/>
            <person name="Kamagata Y."/>
            <person name="Oshima K."/>
            <person name="Hattori M."/>
            <person name="Katayama T."/>
            <person name="Hanada S."/>
            <person name="Tamaki H."/>
            <person name="Marumo K."/>
            <person name="Maeda H."/>
            <person name="Nedachi M."/>
            <person name="Iwasaki W."/>
            <person name="Suwa Y."/>
            <person name="Sakata S."/>
        </authorList>
    </citation>
    <scope>NUCLEOTIDE SEQUENCE [LARGE SCALE GENOMIC DNA]</scope>
    <source>
        <strain evidence="9 10">MA2</strain>
    </source>
</reference>
<dbReference type="Proteomes" id="UP000028702">
    <property type="component" value="Unassembled WGS sequence"/>
</dbReference>
<dbReference type="InterPro" id="IPR001412">
    <property type="entry name" value="aa-tRNA-synth_I_CS"/>
</dbReference>
<protein>
    <submittedName>
        <fullName evidence="9">Glutamyl-tRNA synthetase class Ic</fullName>
    </submittedName>
</protein>
<keyword evidence="2" id="KW-0479">Metal-binding</keyword>
<dbReference type="EMBL" id="BBIO01000003">
    <property type="protein sequence ID" value="GAK44478.1"/>
    <property type="molecule type" value="Genomic_DNA"/>
</dbReference>
<evidence type="ECO:0000256" key="3">
    <source>
        <dbReference type="ARBA" id="ARBA00022741"/>
    </source>
</evidence>
<keyword evidence="5 7" id="KW-0067">ATP-binding</keyword>
<accession>A0A081B8W0</accession>
<dbReference type="InterPro" id="IPR020058">
    <property type="entry name" value="Glu/Gln-tRNA-synth_Ib_cat-dom"/>
</dbReference>
<dbReference type="PANTHER" id="PTHR43311:SF1">
    <property type="entry name" value="GLUTAMYL-Q TRNA(ASP) SYNTHETASE"/>
    <property type="match status" value="1"/>
</dbReference>
<dbReference type="GO" id="GO:0004818">
    <property type="term" value="F:glutamate-tRNA ligase activity"/>
    <property type="evidence" value="ECO:0007669"/>
    <property type="project" value="TreeGrafter"/>
</dbReference>
<comment type="caution">
    <text evidence="9">The sequence shown here is derived from an EMBL/GenBank/DDBJ whole genome shotgun (WGS) entry which is preliminary data.</text>
</comment>
<dbReference type="PRINTS" id="PR00987">
    <property type="entry name" value="TRNASYNTHGLU"/>
</dbReference>
<dbReference type="SUPFAM" id="SSF52374">
    <property type="entry name" value="Nucleotidylyl transferase"/>
    <property type="match status" value="1"/>
</dbReference>
<dbReference type="eggNOG" id="COG0008">
    <property type="taxonomic scope" value="Bacteria"/>
</dbReference>
<dbReference type="STRING" id="1333998.M2A_0977"/>